<keyword evidence="1" id="KW-1133">Transmembrane helix</keyword>
<protein>
    <submittedName>
        <fullName evidence="2">Uncharacterized protein</fullName>
    </submittedName>
</protein>
<reference evidence="2 3" key="1">
    <citation type="submission" date="2019-03" db="EMBL/GenBank/DDBJ databases">
        <title>Draft Genome Sequence of Duganella callidus sp. nov., a Novel Duganella Species Isolated from Cultivated Soil.</title>
        <authorList>
            <person name="Raths R."/>
            <person name="Peta V."/>
            <person name="Bucking H."/>
        </authorList>
    </citation>
    <scope>NUCLEOTIDE SEQUENCE [LARGE SCALE GENOMIC DNA]</scope>
    <source>
        <strain evidence="2 3">DN04</strain>
    </source>
</reference>
<gene>
    <name evidence="2" type="ORF">E4L98_11390</name>
</gene>
<dbReference type="EMBL" id="SPVG01000109">
    <property type="protein sequence ID" value="TFW23268.1"/>
    <property type="molecule type" value="Genomic_DNA"/>
</dbReference>
<organism evidence="2 3">
    <name type="scientific">Duganella callida</name>
    <dbReference type="NCBI Taxonomy" id="2561932"/>
    <lineage>
        <taxon>Bacteria</taxon>
        <taxon>Pseudomonadati</taxon>
        <taxon>Pseudomonadota</taxon>
        <taxon>Betaproteobacteria</taxon>
        <taxon>Burkholderiales</taxon>
        <taxon>Oxalobacteraceae</taxon>
        <taxon>Telluria group</taxon>
        <taxon>Duganella</taxon>
    </lineage>
</organism>
<feature type="transmembrane region" description="Helical" evidence="1">
    <location>
        <begin position="81"/>
        <end position="102"/>
    </location>
</feature>
<name>A0A4Y9SK70_9BURK</name>
<evidence type="ECO:0000256" key="1">
    <source>
        <dbReference type="SAM" id="Phobius"/>
    </source>
</evidence>
<sequence>MKKISALHWLAIIFTVSGAIELLSWVMGGAPGRAMVRMLLLIALYASLLKGSRAARIALGLLYFVGGMSSFIAALDASSPPLGRVVLGLCGMFFVAAAGFFLRSGVLRALAIKQPAARSDVI</sequence>
<keyword evidence="1" id="KW-0812">Transmembrane</keyword>
<evidence type="ECO:0000313" key="2">
    <source>
        <dbReference type="EMBL" id="TFW23268.1"/>
    </source>
</evidence>
<dbReference type="AlphaFoldDB" id="A0A4Y9SK70"/>
<accession>A0A4Y9SK70</accession>
<dbReference type="Proteomes" id="UP000297729">
    <property type="component" value="Unassembled WGS sequence"/>
</dbReference>
<comment type="caution">
    <text evidence="2">The sequence shown here is derived from an EMBL/GenBank/DDBJ whole genome shotgun (WGS) entry which is preliminary data.</text>
</comment>
<feature type="transmembrane region" description="Helical" evidence="1">
    <location>
        <begin position="57"/>
        <end position="75"/>
    </location>
</feature>
<evidence type="ECO:0000313" key="3">
    <source>
        <dbReference type="Proteomes" id="UP000297729"/>
    </source>
</evidence>
<feature type="transmembrane region" description="Helical" evidence="1">
    <location>
        <begin position="34"/>
        <end position="50"/>
    </location>
</feature>
<keyword evidence="1" id="KW-0472">Membrane</keyword>
<keyword evidence="3" id="KW-1185">Reference proteome</keyword>
<dbReference type="RefSeq" id="WP_135201683.1">
    <property type="nucleotide sequence ID" value="NZ_SPVG01000109.1"/>
</dbReference>
<proteinExistence type="predicted"/>